<dbReference type="InterPro" id="IPR002048">
    <property type="entry name" value="EF_hand_dom"/>
</dbReference>
<evidence type="ECO:0000259" key="6">
    <source>
        <dbReference type="PROSITE" id="PS50222"/>
    </source>
</evidence>
<comment type="subcellular location">
    <subcellularLocation>
        <location evidence="1">Cytoplasm</location>
    </subcellularLocation>
</comment>
<dbReference type="SMART" id="SM00054">
    <property type="entry name" value="EFh"/>
    <property type="match status" value="3"/>
</dbReference>
<proteinExistence type="predicted"/>
<dbReference type="InterPro" id="IPR018247">
    <property type="entry name" value="EF_Hand_1_Ca_BS"/>
</dbReference>
<evidence type="ECO:0000256" key="4">
    <source>
        <dbReference type="ARBA" id="ARBA00022737"/>
    </source>
</evidence>
<dbReference type="GO" id="GO:0005737">
    <property type="term" value="C:cytoplasm"/>
    <property type="evidence" value="ECO:0007669"/>
    <property type="project" value="UniProtKB-SubCell"/>
</dbReference>
<evidence type="ECO:0000313" key="7">
    <source>
        <dbReference type="EMBL" id="KAG5676916.1"/>
    </source>
</evidence>
<dbReference type="PANTHER" id="PTHR46212:SF3">
    <property type="entry name" value="GH27120P"/>
    <property type="match status" value="1"/>
</dbReference>
<evidence type="ECO:0000313" key="8">
    <source>
        <dbReference type="Proteomes" id="UP001107558"/>
    </source>
</evidence>
<keyword evidence="4" id="KW-0677">Repeat</keyword>
<dbReference type="SUPFAM" id="SSF47473">
    <property type="entry name" value="EF-hand"/>
    <property type="match status" value="1"/>
</dbReference>
<dbReference type="InterPro" id="IPR011992">
    <property type="entry name" value="EF-hand-dom_pair"/>
</dbReference>
<dbReference type="Gene3D" id="1.10.238.10">
    <property type="entry name" value="EF-hand"/>
    <property type="match status" value="1"/>
</dbReference>
<dbReference type="PROSITE" id="PS50222">
    <property type="entry name" value="EF_HAND_2"/>
    <property type="match status" value="2"/>
</dbReference>
<feature type="domain" description="EF-hand" evidence="6">
    <location>
        <begin position="16"/>
        <end position="51"/>
    </location>
</feature>
<evidence type="ECO:0000256" key="3">
    <source>
        <dbReference type="ARBA" id="ARBA00022723"/>
    </source>
</evidence>
<dbReference type="InterPro" id="IPR051426">
    <property type="entry name" value="Peflin/Sorcin_CaBP"/>
</dbReference>
<keyword evidence="8" id="KW-1185">Reference proteome</keyword>
<dbReference type="Pfam" id="PF13499">
    <property type="entry name" value="EF-hand_7"/>
    <property type="match status" value="1"/>
</dbReference>
<organism evidence="7 8">
    <name type="scientific">Polypedilum vanderplanki</name>
    <name type="common">Sleeping chironomid midge</name>
    <dbReference type="NCBI Taxonomy" id="319348"/>
    <lineage>
        <taxon>Eukaryota</taxon>
        <taxon>Metazoa</taxon>
        <taxon>Ecdysozoa</taxon>
        <taxon>Arthropoda</taxon>
        <taxon>Hexapoda</taxon>
        <taxon>Insecta</taxon>
        <taxon>Pterygota</taxon>
        <taxon>Neoptera</taxon>
        <taxon>Endopterygota</taxon>
        <taxon>Diptera</taxon>
        <taxon>Nematocera</taxon>
        <taxon>Chironomoidea</taxon>
        <taxon>Chironomidae</taxon>
        <taxon>Chironominae</taxon>
        <taxon>Polypedilum</taxon>
        <taxon>Polypedilum</taxon>
    </lineage>
</organism>
<dbReference type="PROSITE" id="PS00018">
    <property type="entry name" value="EF_HAND_1"/>
    <property type="match status" value="2"/>
</dbReference>
<dbReference type="PANTHER" id="PTHR46212">
    <property type="entry name" value="PEFLIN"/>
    <property type="match status" value="1"/>
</dbReference>
<evidence type="ECO:0000256" key="2">
    <source>
        <dbReference type="ARBA" id="ARBA00022490"/>
    </source>
</evidence>
<dbReference type="GO" id="GO:0005509">
    <property type="term" value="F:calcium ion binding"/>
    <property type="evidence" value="ECO:0007669"/>
    <property type="project" value="InterPro"/>
</dbReference>
<reference evidence="7" key="1">
    <citation type="submission" date="2021-03" db="EMBL/GenBank/DDBJ databases">
        <title>Chromosome level genome of the anhydrobiotic midge Polypedilum vanderplanki.</title>
        <authorList>
            <person name="Yoshida Y."/>
            <person name="Kikawada T."/>
            <person name="Gusev O."/>
        </authorList>
    </citation>
    <scope>NUCLEOTIDE SEQUENCE</scope>
    <source>
        <strain evidence="7">NIAS01</strain>
        <tissue evidence="7">Whole body or cell culture</tissue>
    </source>
</reference>
<gene>
    <name evidence="7" type="ORF">PVAND_006715</name>
</gene>
<feature type="domain" description="EF-hand" evidence="6">
    <location>
        <begin position="83"/>
        <end position="118"/>
    </location>
</feature>
<protein>
    <recommendedName>
        <fullName evidence="6">EF-hand domain-containing protein</fullName>
    </recommendedName>
</protein>
<keyword evidence="3" id="KW-0479">Metal-binding</keyword>
<dbReference type="EMBL" id="JADBJN010000002">
    <property type="protein sequence ID" value="KAG5676916.1"/>
    <property type="molecule type" value="Genomic_DNA"/>
</dbReference>
<dbReference type="Pfam" id="PF13405">
    <property type="entry name" value="EF-hand_6"/>
    <property type="match status" value="1"/>
</dbReference>
<sequence length="185" mass="21264">MAYQGYNPYQQQPQGNVNPEILNVFAQVDRDRSGKINSNELQQALITGRGQQFSDTACTLMISMFDADRSGTIDVYEFEKLFNYVNQWLACFKAYDRDGSGAIEEAELYAAFQQMGFRFSQQFIQFLIAINDPVNRREISVDQFIVLCVKIQRFTDAFRQRDQQQIGQITIGFEDFLGLALNCTN</sequence>
<evidence type="ECO:0000256" key="1">
    <source>
        <dbReference type="ARBA" id="ARBA00004496"/>
    </source>
</evidence>
<accession>A0A9J6C421</accession>
<comment type="caution">
    <text evidence="7">The sequence shown here is derived from an EMBL/GenBank/DDBJ whole genome shotgun (WGS) entry which is preliminary data.</text>
</comment>
<dbReference type="OrthoDB" id="10248537at2759"/>
<dbReference type="AlphaFoldDB" id="A0A9J6C421"/>
<evidence type="ECO:0000256" key="5">
    <source>
        <dbReference type="ARBA" id="ARBA00022837"/>
    </source>
</evidence>
<keyword evidence="5" id="KW-0106">Calcium</keyword>
<dbReference type="Proteomes" id="UP001107558">
    <property type="component" value="Chromosome 2"/>
</dbReference>
<dbReference type="GO" id="GO:0048306">
    <property type="term" value="F:calcium-dependent protein binding"/>
    <property type="evidence" value="ECO:0007669"/>
    <property type="project" value="UniProtKB-ARBA"/>
</dbReference>
<name>A0A9J6C421_POLVA</name>
<keyword evidence="2" id="KW-0963">Cytoplasm</keyword>